<dbReference type="Pfam" id="PF00498">
    <property type="entry name" value="FHA"/>
    <property type="match status" value="1"/>
</dbReference>
<feature type="compositionally biased region" description="Pro residues" evidence="1">
    <location>
        <begin position="317"/>
        <end position="336"/>
    </location>
</feature>
<dbReference type="AlphaFoldDB" id="A0A845L0V7"/>
<evidence type="ECO:0000313" key="5">
    <source>
        <dbReference type="Proteomes" id="UP000463470"/>
    </source>
</evidence>
<dbReference type="Gene3D" id="2.60.200.20">
    <property type="match status" value="1"/>
</dbReference>
<accession>A0A845L0V7</accession>
<proteinExistence type="predicted"/>
<dbReference type="InterPro" id="IPR008984">
    <property type="entry name" value="SMAD_FHA_dom_sf"/>
</dbReference>
<dbReference type="CDD" id="cd00060">
    <property type="entry name" value="FHA"/>
    <property type="match status" value="1"/>
</dbReference>
<dbReference type="GO" id="GO:0004252">
    <property type="term" value="F:serine-type endopeptidase activity"/>
    <property type="evidence" value="ECO:0007669"/>
    <property type="project" value="InterPro"/>
</dbReference>
<dbReference type="PANTHER" id="PTHR43019">
    <property type="entry name" value="SERINE ENDOPROTEASE DEGS"/>
    <property type="match status" value="1"/>
</dbReference>
<dbReference type="RefSeq" id="WP_161257976.1">
    <property type="nucleotide sequence ID" value="NZ_WXEY01000007.1"/>
</dbReference>
<dbReference type="SUPFAM" id="SSF49879">
    <property type="entry name" value="SMAD/FHA domain"/>
    <property type="match status" value="1"/>
</dbReference>
<evidence type="ECO:0000256" key="1">
    <source>
        <dbReference type="SAM" id="MobiDB-lite"/>
    </source>
</evidence>
<dbReference type="PROSITE" id="PS50006">
    <property type="entry name" value="FHA_DOMAIN"/>
    <property type="match status" value="1"/>
</dbReference>
<keyword evidence="2" id="KW-0472">Membrane</keyword>
<dbReference type="GO" id="GO:0006508">
    <property type="term" value="P:proteolysis"/>
    <property type="evidence" value="ECO:0007669"/>
    <property type="project" value="InterPro"/>
</dbReference>
<dbReference type="SUPFAM" id="SSF50494">
    <property type="entry name" value="Trypsin-like serine proteases"/>
    <property type="match status" value="1"/>
</dbReference>
<gene>
    <name evidence="4" type="ORF">GTO91_08900</name>
</gene>
<dbReference type="PANTHER" id="PTHR43019:SF23">
    <property type="entry name" value="PROTEASE DO-LIKE 5, CHLOROPLASTIC"/>
    <property type="match status" value="1"/>
</dbReference>
<dbReference type="OrthoDB" id="9783862at2"/>
<feature type="region of interest" description="Disordered" evidence="1">
    <location>
        <begin position="262"/>
        <end position="283"/>
    </location>
</feature>
<evidence type="ECO:0000256" key="2">
    <source>
        <dbReference type="SAM" id="Phobius"/>
    </source>
</evidence>
<dbReference type="EMBL" id="WXEY01000007">
    <property type="protein sequence ID" value="MZP29823.1"/>
    <property type="molecule type" value="Genomic_DNA"/>
</dbReference>
<keyword evidence="5" id="KW-1185">Reference proteome</keyword>
<comment type="caution">
    <text evidence="4">The sequence shown here is derived from an EMBL/GenBank/DDBJ whole genome shotgun (WGS) entry which is preliminary data.</text>
</comment>
<organism evidence="4 5">
    <name type="scientific">Heliomicrobium undosum</name>
    <dbReference type="NCBI Taxonomy" id="121734"/>
    <lineage>
        <taxon>Bacteria</taxon>
        <taxon>Bacillati</taxon>
        <taxon>Bacillota</taxon>
        <taxon>Clostridia</taxon>
        <taxon>Eubacteriales</taxon>
        <taxon>Heliobacteriaceae</taxon>
        <taxon>Heliomicrobium</taxon>
    </lineage>
</organism>
<dbReference type="PRINTS" id="PR00834">
    <property type="entry name" value="PROTEASES2C"/>
</dbReference>
<sequence>MLCCSHVTARPRLVAVLMTALLTLLALAIKVPLSEAADVEQMKASTVFVLCTKANGQQGNGSGFVVGGGKFVVTNAHVVNGFTSQGDSIDIVLEKDRTVRAHVLVANVAHKDLAVLELTKEINRPSVTFAPGDTVKSGDKVLAMGFPAAATSGIGNIESLLEVRLSDGIISGKDVDTEGIKRFSITAPLNPGNSGGPLFNERGHVIGVNVQKSLTNAVVVSPDGSTVGTQRVPLGEGIAWAIQADELMVLLDRLNIPYPKAKSPSEPEVVPVQPGPDKSQEPTNSKYAIFAGIIALIILIAVALYMHQKKSSMQRPSVPPVPPVPPGSSPYGVPPAGHPAPVMPTAPRGRPILRGITGEYAGSVLELREGTLTMGRDPKTCQLVFSPESKDVGRMHCTVRYENANQNFLLEDANSVNGTFLISGERLVPREPRRLRSGDRFYLSTQKNLFEVRLE</sequence>
<reference evidence="4 5" key="1">
    <citation type="submission" date="2020-01" db="EMBL/GenBank/DDBJ databases">
        <title>Whole-genome sequence of Heliobacterium undosum DSM 13378.</title>
        <authorList>
            <person name="Kyndt J.A."/>
            <person name="Meyer T.E."/>
        </authorList>
    </citation>
    <scope>NUCLEOTIDE SEQUENCE [LARGE SCALE GENOMIC DNA]</scope>
    <source>
        <strain evidence="4 5">DSM 13378</strain>
    </source>
</reference>
<evidence type="ECO:0000313" key="4">
    <source>
        <dbReference type="EMBL" id="MZP29823.1"/>
    </source>
</evidence>
<name>A0A845L0V7_9FIRM</name>
<dbReference type="Gene3D" id="2.40.10.10">
    <property type="entry name" value="Trypsin-like serine proteases"/>
    <property type="match status" value="2"/>
</dbReference>
<keyword evidence="2" id="KW-0812">Transmembrane</keyword>
<evidence type="ECO:0000259" key="3">
    <source>
        <dbReference type="PROSITE" id="PS50006"/>
    </source>
</evidence>
<dbReference type="Proteomes" id="UP000463470">
    <property type="component" value="Unassembled WGS sequence"/>
</dbReference>
<dbReference type="InterPro" id="IPR000253">
    <property type="entry name" value="FHA_dom"/>
</dbReference>
<feature type="transmembrane region" description="Helical" evidence="2">
    <location>
        <begin position="287"/>
        <end position="306"/>
    </location>
</feature>
<feature type="domain" description="FHA" evidence="3">
    <location>
        <begin position="372"/>
        <end position="421"/>
    </location>
</feature>
<dbReference type="InterPro" id="IPR001940">
    <property type="entry name" value="Peptidase_S1C"/>
</dbReference>
<dbReference type="InterPro" id="IPR009003">
    <property type="entry name" value="Peptidase_S1_PA"/>
</dbReference>
<feature type="region of interest" description="Disordered" evidence="1">
    <location>
        <begin position="313"/>
        <end position="336"/>
    </location>
</feature>
<protein>
    <submittedName>
        <fullName evidence="4">FHA domain-containing protein</fullName>
    </submittedName>
</protein>
<dbReference type="Pfam" id="PF13365">
    <property type="entry name" value="Trypsin_2"/>
    <property type="match status" value="1"/>
</dbReference>
<keyword evidence="2" id="KW-1133">Transmembrane helix</keyword>
<dbReference type="InterPro" id="IPR043504">
    <property type="entry name" value="Peptidase_S1_PA_chymotrypsin"/>
</dbReference>